<accession>A0ABR8FLI0</accession>
<dbReference type="Pfam" id="PF00069">
    <property type="entry name" value="Pkinase"/>
    <property type="match status" value="1"/>
</dbReference>
<dbReference type="CDD" id="cd14014">
    <property type="entry name" value="STKc_PknB_like"/>
    <property type="match status" value="1"/>
</dbReference>
<dbReference type="InterPro" id="IPR017441">
    <property type="entry name" value="Protein_kinase_ATP_BS"/>
</dbReference>
<keyword evidence="6 9" id="KW-0067">ATP-binding</keyword>
<comment type="catalytic activity">
    <reaction evidence="7">
        <text>L-threonyl-[protein] + ATP = O-phospho-L-threonyl-[protein] + ADP + H(+)</text>
        <dbReference type="Rhea" id="RHEA:46608"/>
        <dbReference type="Rhea" id="RHEA-COMP:11060"/>
        <dbReference type="Rhea" id="RHEA-COMP:11605"/>
        <dbReference type="ChEBI" id="CHEBI:15378"/>
        <dbReference type="ChEBI" id="CHEBI:30013"/>
        <dbReference type="ChEBI" id="CHEBI:30616"/>
        <dbReference type="ChEBI" id="CHEBI:61977"/>
        <dbReference type="ChEBI" id="CHEBI:456216"/>
        <dbReference type="EC" id="2.7.11.1"/>
    </reaction>
</comment>
<proteinExistence type="predicted"/>
<evidence type="ECO:0000256" key="4">
    <source>
        <dbReference type="ARBA" id="ARBA00022741"/>
    </source>
</evidence>
<dbReference type="InterPro" id="IPR000719">
    <property type="entry name" value="Prot_kinase_dom"/>
</dbReference>
<feature type="domain" description="Protein kinase" evidence="10">
    <location>
        <begin position="23"/>
        <end position="284"/>
    </location>
</feature>
<name>A0ABR8FLI0_9NOST</name>
<dbReference type="PROSITE" id="PS50011">
    <property type="entry name" value="PROTEIN_KINASE_DOM"/>
    <property type="match status" value="1"/>
</dbReference>
<reference evidence="11 12" key="1">
    <citation type="journal article" date="2020" name="ISME J.">
        <title>Comparative genomics reveals insights into cyanobacterial evolution and habitat adaptation.</title>
        <authorList>
            <person name="Chen M.Y."/>
            <person name="Teng W.K."/>
            <person name="Zhao L."/>
            <person name="Hu C.X."/>
            <person name="Zhou Y.K."/>
            <person name="Han B.P."/>
            <person name="Song L.R."/>
            <person name="Shu W.S."/>
        </authorList>
    </citation>
    <scope>NUCLEOTIDE SEQUENCE [LARGE SCALE GENOMIC DNA]</scope>
    <source>
        <strain evidence="11 12">FACHB-196</strain>
    </source>
</reference>
<evidence type="ECO:0000313" key="11">
    <source>
        <dbReference type="EMBL" id="MBD2569546.1"/>
    </source>
</evidence>
<dbReference type="GO" id="GO:0004674">
    <property type="term" value="F:protein serine/threonine kinase activity"/>
    <property type="evidence" value="ECO:0007669"/>
    <property type="project" value="UniProtKB-KW"/>
</dbReference>
<evidence type="ECO:0000313" key="12">
    <source>
        <dbReference type="Proteomes" id="UP000640531"/>
    </source>
</evidence>
<evidence type="ECO:0000256" key="9">
    <source>
        <dbReference type="PROSITE-ProRule" id="PRU10141"/>
    </source>
</evidence>
<keyword evidence="12" id="KW-1185">Reference proteome</keyword>
<feature type="binding site" evidence="9">
    <location>
        <position position="54"/>
    </location>
    <ligand>
        <name>ATP</name>
        <dbReference type="ChEBI" id="CHEBI:30616"/>
    </ligand>
</feature>
<keyword evidence="4 9" id="KW-0547">Nucleotide-binding</keyword>
<sequence>MHLQNLIQQRDLTLNAKILAGRYKLIKVLGAGGFSETYIAEDIQRSDNPQCVVKHLKPATTKAETLALARRLFSSEAKTLARLGTHNQIPQLLAYFEEDQEFYLVQDYIIGHPLNQELLSSKCIAESLVIAILKDLLHILKFVHANGVIHRDIKPKNIIRRHSDWKLVLIDFGAVKEVSTHITESLDSTALTIGIGTKGYAPSEQCFGHPQYNSDIYAIGMIGIKALTGIFPHELVRDIDGKVKWIDQAKVSQPLAAIINKMVLDNYQERYQSALEVLEELDKLPISEDGKIGFNTDYSTDHLSLFDADSPTTPWTGVL</sequence>
<comment type="caution">
    <text evidence="11">The sequence shown here is derived from an EMBL/GenBank/DDBJ whole genome shotgun (WGS) entry which is preliminary data.</text>
</comment>
<dbReference type="PANTHER" id="PTHR24363">
    <property type="entry name" value="SERINE/THREONINE PROTEIN KINASE"/>
    <property type="match status" value="1"/>
</dbReference>
<keyword evidence="3" id="KW-0808">Transferase</keyword>
<evidence type="ECO:0000256" key="7">
    <source>
        <dbReference type="ARBA" id="ARBA00047899"/>
    </source>
</evidence>
<keyword evidence="2 11" id="KW-0723">Serine/threonine-protein kinase</keyword>
<evidence type="ECO:0000256" key="2">
    <source>
        <dbReference type="ARBA" id="ARBA00022527"/>
    </source>
</evidence>
<dbReference type="Gene3D" id="1.10.510.10">
    <property type="entry name" value="Transferase(Phosphotransferase) domain 1"/>
    <property type="match status" value="1"/>
</dbReference>
<organism evidence="11 12">
    <name type="scientific">Anabaena lutea FACHB-196</name>
    <dbReference type="NCBI Taxonomy" id="2692881"/>
    <lineage>
        <taxon>Bacteria</taxon>
        <taxon>Bacillati</taxon>
        <taxon>Cyanobacteriota</taxon>
        <taxon>Cyanophyceae</taxon>
        <taxon>Nostocales</taxon>
        <taxon>Nostocaceae</taxon>
        <taxon>Anabaena</taxon>
    </lineage>
</organism>
<dbReference type="SMART" id="SM00220">
    <property type="entry name" value="S_TKc"/>
    <property type="match status" value="1"/>
</dbReference>
<evidence type="ECO:0000256" key="3">
    <source>
        <dbReference type="ARBA" id="ARBA00022679"/>
    </source>
</evidence>
<dbReference type="PROSITE" id="PS00107">
    <property type="entry name" value="PROTEIN_KINASE_ATP"/>
    <property type="match status" value="1"/>
</dbReference>
<dbReference type="EMBL" id="JACJST010000015">
    <property type="protein sequence ID" value="MBD2569546.1"/>
    <property type="molecule type" value="Genomic_DNA"/>
</dbReference>
<keyword evidence="5 11" id="KW-0418">Kinase</keyword>
<protein>
    <recommendedName>
        <fullName evidence="1">non-specific serine/threonine protein kinase</fullName>
        <ecNumber evidence="1">2.7.11.1</ecNumber>
    </recommendedName>
</protein>
<evidence type="ECO:0000256" key="5">
    <source>
        <dbReference type="ARBA" id="ARBA00022777"/>
    </source>
</evidence>
<dbReference type="Proteomes" id="UP000640531">
    <property type="component" value="Unassembled WGS sequence"/>
</dbReference>
<comment type="catalytic activity">
    <reaction evidence="8">
        <text>L-seryl-[protein] + ATP = O-phospho-L-seryl-[protein] + ADP + H(+)</text>
        <dbReference type="Rhea" id="RHEA:17989"/>
        <dbReference type="Rhea" id="RHEA-COMP:9863"/>
        <dbReference type="Rhea" id="RHEA-COMP:11604"/>
        <dbReference type="ChEBI" id="CHEBI:15378"/>
        <dbReference type="ChEBI" id="CHEBI:29999"/>
        <dbReference type="ChEBI" id="CHEBI:30616"/>
        <dbReference type="ChEBI" id="CHEBI:83421"/>
        <dbReference type="ChEBI" id="CHEBI:456216"/>
        <dbReference type="EC" id="2.7.11.1"/>
    </reaction>
</comment>
<dbReference type="InterPro" id="IPR011009">
    <property type="entry name" value="Kinase-like_dom_sf"/>
</dbReference>
<dbReference type="EC" id="2.7.11.1" evidence="1"/>
<dbReference type="Gene3D" id="3.30.200.20">
    <property type="entry name" value="Phosphorylase Kinase, domain 1"/>
    <property type="match status" value="1"/>
</dbReference>
<evidence type="ECO:0000256" key="8">
    <source>
        <dbReference type="ARBA" id="ARBA00048679"/>
    </source>
</evidence>
<evidence type="ECO:0000256" key="6">
    <source>
        <dbReference type="ARBA" id="ARBA00022840"/>
    </source>
</evidence>
<evidence type="ECO:0000259" key="10">
    <source>
        <dbReference type="PROSITE" id="PS50011"/>
    </source>
</evidence>
<evidence type="ECO:0000256" key="1">
    <source>
        <dbReference type="ARBA" id="ARBA00012513"/>
    </source>
</evidence>
<dbReference type="SUPFAM" id="SSF56112">
    <property type="entry name" value="Protein kinase-like (PK-like)"/>
    <property type="match status" value="1"/>
</dbReference>
<dbReference type="PANTHER" id="PTHR24363:SF0">
    <property type="entry name" value="SERINE_THREONINE KINASE LIKE DOMAIN CONTAINING 1"/>
    <property type="match status" value="1"/>
</dbReference>
<gene>
    <name evidence="11" type="ORF">H6G59_16930</name>
</gene>